<keyword evidence="1" id="KW-1133">Transmembrane helix</keyword>
<feature type="transmembrane region" description="Helical" evidence="1">
    <location>
        <begin position="117"/>
        <end position="147"/>
    </location>
</feature>
<proteinExistence type="predicted"/>
<feature type="transmembrane region" description="Helical" evidence="1">
    <location>
        <begin position="62"/>
        <end position="83"/>
    </location>
</feature>
<organism evidence="3 4">
    <name type="scientific">Draconibacterium aestuarii</name>
    <dbReference type="NCBI Taxonomy" id="2998507"/>
    <lineage>
        <taxon>Bacteria</taxon>
        <taxon>Pseudomonadati</taxon>
        <taxon>Bacteroidota</taxon>
        <taxon>Bacteroidia</taxon>
        <taxon>Marinilabiliales</taxon>
        <taxon>Prolixibacteraceae</taxon>
        <taxon>Draconibacterium</taxon>
    </lineage>
</organism>
<protein>
    <recommendedName>
        <fullName evidence="2">DUF7847 domain-containing protein</fullName>
    </recommendedName>
</protein>
<dbReference type="PANTHER" id="PTHR40076:SF1">
    <property type="entry name" value="MEMBRANE PROTEIN"/>
    <property type="match status" value="1"/>
</dbReference>
<feature type="transmembrane region" description="Helical" evidence="1">
    <location>
        <begin position="24"/>
        <end position="42"/>
    </location>
</feature>
<dbReference type="Pfam" id="PF25231">
    <property type="entry name" value="DUF7847"/>
    <property type="match status" value="1"/>
</dbReference>
<dbReference type="InterPro" id="IPR010380">
    <property type="entry name" value="DUF975"/>
</dbReference>
<reference evidence="3" key="1">
    <citation type="submission" date="2022-11" db="EMBL/GenBank/DDBJ databases">
        <title>Marilongibacter aestuarii gen. nov., sp. nov., isolated from tidal flat sediment.</title>
        <authorList>
            <person name="Jiayan W."/>
        </authorList>
    </citation>
    <scope>NUCLEOTIDE SEQUENCE</scope>
    <source>
        <strain evidence="3">Z1-6</strain>
    </source>
</reference>
<keyword evidence="1" id="KW-0812">Transmembrane</keyword>
<evidence type="ECO:0000256" key="1">
    <source>
        <dbReference type="SAM" id="Phobius"/>
    </source>
</evidence>
<evidence type="ECO:0000313" key="4">
    <source>
        <dbReference type="Proteomes" id="UP001145087"/>
    </source>
</evidence>
<dbReference type="RefSeq" id="WP_343334584.1">
    <property type="nucleotide sequence ID" value="NZ_JAPOHD010000031.1"/>
</dbReference>
<feature type="transmembrane region" description="Helical" evidence="1">
    <location>
        <begin position="177"/>
        <end position="206"/>
    </location>
</feature>
<dbReference type="InterPro" id="IPR057169">
    <property type="entry name" value="DUF7847"/>
</dbReference>
<comment type="caution">
    <text evidence="3">The sequence shown here is derived from an EMBL/GenBank/DDBJ whole genome shotgun (WGS) entry which is preliminary data.</text>
</comment>
<keyword evidence="1" id="KW-0472">Membrane</keyword>
<keyword evidence="4" id="KW-1185">Reference proteome</keyword>
<sequence length="235" mass="26259">MESLKYFDLRPSAGGSFSFGWRKMFEKAFLPLLVAVIIVGILKGPSGGLKMNFDSGDSIGPFLFLLPLAIFGLAYAFLFLPVIQFGEKYLFLKAMRDEETDLKLLFEGFKTKYVNIVLANLIVFALAAIGFVMLVIPMIIVLCRLAFVPYLVMDKDLDAMKAVEKSWQMTRGHGWKIFGMAIISFFLVIAGLIVMIFGVLISIMWIHAAFASMYQAVLNETDDDNPIPILGVNEE</sequence>
<dbReference type="Proteomes" id="UP001145087">
    <property type="component" value="Unassembled WGS sequence"/>
</dbReference>
<feature type="domain" description="DUF7847" evidence="2">
    <location>
        <begin position="123"/>
        <end position="206"/>
    </location>
</feature>
<dbReference type="PANTHER" id="PTHR40076">
    <property type="entry name" value="MEMBRANE PROTEIN-RELATED"/>
    <property type="match status" value="1"/>
</dbReference>
<dbReference type="AlphaFoldDB" id="A0A9X3F811"/>
<accession>A0A9X3F811</accession>
<evidence type="ECO:0000259" key="2">
    <source>
        <dbReference type="Pfam" id="PF25231"/>
    </source>
</evidence>
<dbReference type="EMBL" id="JAPOHD010000031">
    <property type="protein sequence ID" value="MCY1722259.1"/>
    <property type="molecule type" value="Genomic_DNA"/>
</dbReference>
<name>A0A9X3F811_9BACT</name>
<evidence type="ECO:0000313" key="3">
    <source>
        <dbReference type="EMBL" id="MCY1722259.1"/>
    </source>
</evidence>
<gene>
    <name evidence="3" type="ORF">OU798_18035</name>
</gene>